<dbReference type="PROSITE" id="PS51450">
    <property type="entry name" value="LRR"/>
    <property type="match status" value="2"/>
</dbReference>
<reference evidence="17" key="2">
    <citation type="submission" date="2025-08" db="UniProtKB">
        <authorList>
            <consortium name="RefSeq"/>
        </authorList>
    </citation>
    <scope>IDENTIFICATION</scope>
    <source>
        <tissue evidence="17">Leaf</tissue>
    </source>
</reference>
<evidence type="ECO:0000256" key="4">
    <source>
        <dbReference type="ARBA" id="ARBA00022475"/>
    </source>
</evidence>
<dbReference type="Pfam" id="PF08263">
    <property type="entry name" value="LRRNT_2"/>
    <property type="match status" value="1"/>
</dbReference>
<evidence type="ECO:0000256" key="1">
    <source>
        <dbReference type="ARBA" id="ARBA00004167"/>
    </source>
</evidence>
<keyword evidence="4" id="KW-1003">Cell membrane</keyword>
<organism evidence="16 17">
    <name type="scientific">Ananas comosus</name>
    <name type="common">Pineapple</name>
    <name type="synonym">Ananas ananas</name>
    <dbReference type="NCBI Taxonomy" id="4615"/>
    <lineage>
        <taxon>Eukaryota</taxon>
        <taxon>Viridiplantae</taxon>
        <taxon>Streptophyta</taxon>
        <taxon>Embryophyta</taxon>
        <taxon>Tracheophyta</taxon>
        <taxon>Spermatophyta</taxon>
        <taxon>Magnoliopsida</taxon>
        <taxon>Liliopsida</taxon>
        <taxon>Poales</taxon>
        <taxon>Bromeliaceae</taxon>
        <taxon>Bromelioideae</taxon>
        <taxon>Ananas</taxon>
    </lineage>
</organism>
<keyword evidence="7 14" id="KW-0732">Signal</keyword>
<evidence type="ECO:0000256" key="6">
    <source>
        <dbReference type="ARBA" id="ARBA00022692"/>
    </source>
</evidence>
<evidence type="ECO:0000259" key="15">
    <source>
        <dbReference type="Pfam" id="PF08263"/>
    </source>
</evidence>
<dbReference type="SMART" id="SM00369">
    <property type="entry name" value="LRR_TYP"/>
    <property type="match status" value="8"/>
</dbReference>
<dbReference type="InterPro" id="IPR001611">
    <property type="entry name" value="Leu-rich_rpt"/>
</dbReference>
<keyword evidence="8" id="KW-0677">Repeat</keyword>
<dbReference type="GeneID" id="109703901"/>
<dbReference type="Pfam" id="PF13855">
    <property type="entry name" value="LRR_8"/>
    <property type="match status" value="2"/>
</dbReference>
<dbReference type="AlphaFoldDB" id="A0A6P5EAE1"/>
<proteinExistence type="inferred from homology"/>
<evidence type="ECO:0000256" key="11">
    <source>
        <dbReference type="ARBA" id="ARBA00023170"/>
    </source>
</evidence>
<evidence type="ECO:0000256" key="13">
    <source>
        <dbReference type="SAM" id="Phobius"/>
    </source>
</evidence>
<feature type="chain" id="PRO_5028144676" evidence="14">
    <location>
        <begin position="26"/>
        <end position="744"/>
    </location>
</feature>
<keyword evidence="16" id="KW-1185">Reference proteome</keyword>
<dbReference type="GO" id="GO:0005886">
    <property type="term" value="C:plasma membrane"/>
    <property type="evidence" value="ECO:0007669"/>
    <property type="project" value="UniProtKB-SubCell"/>
</dbReference>
<accession>A0A6P5EAE1</accession>
<sequence length="744" mass="80744">MGNRGLPCFFFLLLLLLLFAPLSCSQSQQSCDSSDLNALQGFVEGLQSSALGWSFNGSSSSNCCNWVGISCDLGSALVKRVIGLDLSKKSLKGSVSSSLGGLDQLKLLNLSYNSLRGPVPVELFHLPHLELLDLSTNRLSGLIPAESNLSSIQVFNISFNSFNGTHPILAGSSNLSVYDVSSNSFWGPVDIGICNSSDSVQLLRFSANMFSGDFPAGFGNCSSLSELSLNTNGLTGTLPNDLFTLSSLTKLNLQGNALSGTVSTNIRNLSNLVLIDTSSNSFSGAIPNVFDSLNKLEYFDASSNKLTGGLPPSLSSCSTLTTISLRNNSLRGTIDLNFTTLPRLKHLGLGMNFFSGRIPSDLPNCLQMQTLDLGENNLVGEIPSSFRNFTSLAILWLSDNNFSNLFSALQILQSLPSLIHLALDASFHGGELMPSDGIQGFANTELLFIAFCGLSGSIPPWLANLTKLQYLDISSNYLSGRIPSWLGNLGNLFYLDISNNLLTGEIPTSLTRMKSLAYGNISQHFGLMLKVYPNGQFLEYSSLQPSINVSNNKLVGSILPGFNGLVNLHVLDLSFNNISGTIPDLSGMSNLETLDLSHNHLTGTIPSSLSILHFLSGFSVAYNNLSGKIPTGGQFDTLNDPSIYTGNYYLCGPPTKNNCSNEGPNPYPKRDNNNETHETIWLYFGMGSGFVTGFWCVFVMLLFQRSWRIAYFQMADKLFDDIYVMGVLSWRRLNEKIGRQRPIS</sequence>
<dbReference type="InterPro" id="IPR003591">
    <property type="entry name" value="Leu-rich_rpt_typical-subtyp"/>
</dbReference>
<evidence type="ECO:0000256" key="8">
    <source>
        <dbReference type="ARBA" id="ARBA00022737"/>
    </source>
</evidence>
<evidence type="ECO:0000256" key="5">
    <source>
        <dbReference type="ARBA" id="ARBA00022614"/>
    </source>
</evidence>
<dbReference type="PANTHER" id="PTHR48065:SF69">
    <property type="entry name" value="OS07G0466500 PROTEIN"/>
    <property type="match status" value="1"/>
</dbReference>
<name>A0A6P5EAE1_ANACO</name>
<evidence type="ECO:0000256" key="9">
    <source>
        <dbReference type="ARBA" id="ARBA00022989"/>
    </source>
</evidence>
<keyword evidence="12" id="KW-0325">Glycoprotein</keyword>
<evidence type="ECO:0000256" key="2">
    <source>
        <dbReference type="ARBA" id="ARBA00004236"/>
    </source>
</evidence>
<keyword evidence="5" id="KW-0433">Leucine-rich repeat</keyword>
<evidence type="ECO:0000256" key="10">
    <source>
        <dbReference type="ARBA" id="ARBA00023136"/>
    </source>
</evidence>
<keyword evidence="6 13" id="KW-0812">Transmembrane</keyword>
<dbReference type="OrthoDB" id="676979at2759"/>
<evidence type="ECO:0000256" key="7">
    <source>
        <dbReference type="ARBA" id="ARBA00022729"/>
    </source>
</evidence>
<dbReference type="SMART" id="SM00365">
    <property type="entry name" value="LRR_SD22"/>
    <property type="match status" value="6"/>
</dbReference>
<keyword evidence="9 13" id="KW-1133">Transmembrane helix</keyword>
<dbReference type="Gene3D" id="3.80.10.10">
    <property type="entry name" value="Ribonuclease Inhibitor"/>
    <property type="match status" value="5"/>
</dbReference>
<dbReference type="FunFam" id="3.80.10.10:FF:000041">
    <property type="entry name" value="LRR receptor-like serine/threonine-protein kinase ERECTA"/>
    <property type="match status" value="1"/>
</dbReference>
<dbReference type="PANTHER" id="PTHR48065">
    <property type="entry name" value="OS10G0469600 PROTEIN"/>
    <property type="match status" value="1"/>
</dbReference>
<feature type="signal peptide" evidence="14">
    <location>
        <begin position="1"/>
        <end position="25"/>
    </location>
</feature>
<dbReference type="PRINTS" id="PR00019">
    <property type="entry name" value="LEURICHRPT"/>
</dbReference>
<gene>
    <name evidence="17" type="primary">LOC109703901</name>
</gene>
<dbReference type="RefSeq" id="XP_020080224.1">
    <property type="nucleotide sequence ID" value="XM_020224635.1"/>
</dbReference>
<protein>
    <submittedName>
        <fullName evidence="17">Phytosulfokine receptor 1-like</fullName>
    </submittedName>
</protein>
<dbReference type="Pfam" id="PF00560">
    <property type="entry name" value="LRR_1"/>
    <property type="match status" value="5"/>
</dbReference>
<feature type="domain" description="Leucine-rich repeat-containing N-terminal plant-type" evidence="15">
    <location>
        <begin position="33"/>
        <end position="72"/>
    </location>
</feature>
<evidence type="ECO:0000313" key="16">
    <source>
        <dbReference type="Proteomes" id="UP000515123"/>
    </source>
</evidence>
<feature type="transmembrane region" description="Helical" evidence="13">
    <location>
        <begin position="680"/>
        <end position="703"/>
    </location>
</feature>
<keyword evidence="10 13" id="KW-0472">Membrane</keyword>
<dbReference type="Proteomes" id="UP000515123">
    <property type="component" value="Unplaced"/>
</dbReference>
<evidence type="ECO:0000256" key="14">
    <source>
        <dbReference type="SAM" id="SignalP"/>
    </source>
</evidence>
<dbReference type="InterPro" id="IPR032675">
    <property type="entry name" value="LRR_dom_sf"/>
</dbReference>
<dbReference type="FunFam" id="3.80.10.10:FF:000213">
    <property type="entry name" value="Tyrosine-sulfated glycopeptide receptor 1"/>
    <property type="match status" value="1"/>
</dbReference>
<evidence type="ECO:0000313" key="17">
    <source>
        <dbReference type="RefSeq" id="XP_020080224.1"/>
    </source>
</evidence>
<evidence type="ECO:0000256" key="3">
    <source>
        <dbReference type="ARBA" id="ARBA00009592"/>
    </source>
</evidence>
<dbReference type="SUPFAM" id="SSF52047">
    <property type="entry name" value="RNI-like"/>
    <property type="match status" value="1"/>
</dbReference>
<dbReference type="FunFam" id="3.80.10.10:FF:000129">
    <property type="entry name" value="Leucine-rich repeat receptor-like kinase"/>
    <property type="match status" value="1"/>
</dbReference>
<dbReference type="InterPro" id="IPR013210">
    <property type="entry name" value="LRR_N_plant-typ"/>
</dbReference>
<dbReference type="SUPFAM" id="SSF52058">
    <property type="entry name" value="L domain-like"/>
    <property type="match status" value="2"/>
</dbReference>
<evidence type="ECO:0000256" key="12">
    <source>
        <dbReference type="ARBA" id="ARBA00023180"/>
    </source>
</evidence>
<keyword evidence="11" id="KW-0675">Receptor</keyword>
<comment type="similarity">
    <text evidence="3">Belongs to the RLP family.</text>
</comment>
<reference evidence="16" key="1">
    <citation type="journal article" date="2015" name="Nat. Genet.">
        <title>The pineapple genome and the evolution of CAM photosynthesis.</title>
        <authorList>
            <person name="Ming R."/>
            <person name="VanBuren R."/>
            <person name="Wai C.M."/>
            <person name="Tang H."/>
            <person name="Schatz M.C."/>
            <person name="Bowers J.E."/>
            <person name="Lyons E."/>
            <person name="Wang M.L."/>
            <person name="Chen J."/>
            <person name="Biggers E."/>
            <person name="Zhang J."/>
            <person name="Huang L."/>
            <person name="Zhang L."/>
            <person name="Miao W."/>
            <person name="Zhang J."/>
            <person name="Ye Z."/>
            <person name="Miao C."/>
            <person name="Lin Z."/>
            <person name="Wang H."/>
            <person name="Zhou H."/>
            <person name="Yim W.C."/>
            <person name="Priest H.D."/>
            <person name="Zheng C."/>
            <person name="Woodhouse M."/>
            <person name="Edger P.P."/>
            <person name="Guyot R."/>
            <person name="Guo H.B."/>
            <person name="Guo H."/>
            <person name="Zheng G."/>
            <person name="Singh R."/>
            <person name="Sharma A."/>
            <person name="Min X."/>
            <person name="Zheng Y."/>
            <person name="Lee H."/>
            <person name="Gurtowski J."/>
            <person name="Sedlazeck F.J."/>
            <person name="Harkess A."/>
            <person name="McKain M.R."/>
            <person name="Liao Z."/>
            <person name="Fang J."/>
            <person name="Liu J."/>
            <person name="Zhang X."/>
            <person name="Zhang Q."/>
            <person name="Hu W."/>
            <person name="Qin Y."/>
            <person name="Wang K."/>
            <person name="Chen L.Y."/>
            <person name="Shirley N."/>
            <person name="Lin Y.R."/>
            <person name="Liu L.Y."/>
            <person name="Hernandez A.G."/>
            <person name="Wright C.L."/>
            <person name="Bulone V."/>
            <person name="Tuskan G.A."/>
            <person name="Heath K."/>
            <person name="Zee F."/>
            <person name="Moore P.H."/>
            <person name="Sunkar R."/>
            <person name="Leebens-Mack J.H."/>
            <person name="Mockler T."/>
            <person name="Bennetzen J.L."/>
            <person name="Freeling M."/>
            <person name="Sankoff D."/>
            <person name="Paterson A.H."/>
            <person name="Zhu X."/>
            <person name="Yang X."/>
            <person name="Smith J.A."/>
            <person name="Cushman J.C."/>
            <person name="Paull R.E."/>
            <person name="Yu Q."/>
        </authorList>
    </citation>
    <scope>NUCLEOTIDE SEQUENCE [LARGE SCALE GENOMIC DNA]</scope>
    <source>
        <strain evidence="16">cv. F153</strain>
    </source>
</reference>
<comment type="subcellular location">
    <subcellularLocation>
        <location evidence="2">Cell membrane</location>
    </subcellularLocation>
    <subcellularLocation>
        <location evidence="1">Membrane</location>
        <topology evidence="1">Single-pass membrane protein</topology>
    </subcellularLocation>
</comment>